<dbReference type="Gene3D" id="1.20.1250.20">
    <property type="entry name" value="MFS general substrate transporter like domains"/>
    <property type="match status" value="2"/>
</dbReference>
<keyword evidence="2" id="KW-0812">Transmembrane</keyword>
<feature type="region of interest" description="Disordered" evidence="1">
    <location>
        <begin position="418"/>
        <end position="437"/>
    </location>
</feature>
<feature type="transmembrane region" description="Helical" evidence="2">
    <location>
        <begin position="73"/>
        <end position="92"/>
    </location>
</feature>
<keyword evidence="2" id="KW-1133">Transmembrane helix</keyword>
<feature type="transmembrane region" description="Helical" evidence="2">
    <location>
        <begin position="588"/>
        <end position="608"/>
    </location>
</feature>
<keyword evidence="2" id="KW-0472">Membrane</keyword>
<dbReference type="InterPro" id="IPR036259">
    <property type="entry name" value="MFS_trans_sf"/>
</dbReference>
<evidence type="ECO:0000256" key="2">
    <source>
        <dbReference type="SAM" id="Phobius"/>
    </source>
</evidence>
<feature type="region of interest" description="Disordered" evidence="1">
    <location>
        <begin position="254"/>
        <end position="305"/>
    </location>
</feature>
<gene>
    <name evidence="3" type="primary">MOT7</name>
    <name evidence="3" type="ORF">TR143727</name>
</gene>
<feature type="transmembrane region" description="Helical" evidence="2">
    <location>
        <begin position="160"/>
        <end position="180"/>
    </location>
</feature>
<feature type="transmembrane region" description="Helical" evidence="2">
    <location>
        <begin position="30"/>
        <end position="53"/>
    </location>
</feature>
<protein>
    <submittedName>
        <fullName evidence="3">Monocarboxylate transporter 7</fullName>
    </submittedName>
</protein>
<feature type="transmembrane region" description="Helical" evidence="2">
    <location>
        <begin position="680"/>
        <end position="707"/>
    </location>
</feature>
<feature type="transmembrane region" description="Helical" evidence="2">
    <location>
        <begin position="124"/>
        <end position="148"/>
    </location>
</feature>
<dbReference type="GO" id="GO:0008028">
    <property type="term" value="F:monocarboxylic acid transmembrane transporter activity"/>
    <property type="evidence" value="ECO:0007669"/>
    <property type="project" value="TreeGrafter"/>
</dbReference>
<name>A0A0X3Q3A2_SCHSO</name>
<evidence type="ECO:0000313" key="3">
    <source>
        <dbReference type="EMBL" id="JAP53986.1"/>
    </source>
</evidence>
<dbReference type="Pfam" id="PF07690">
    <property type="entry name" value="MFS_1"/>
    <property type="match status" value="1"/>
</dbReference>
<feature type="transmembrane region" description="Helical" evidence="2">
    <location>
        <begin position="99"/>
        <end position="118"/>
    </location>
</feature>
<feature type="transmembrane region" description="Helical" evidence="2">
    <location>
        <begin position="742"/>
        <end position="763"/>
    </location>
</feature>
<reference evidence="3" key="1">
    <citation type="submission" date="2016-01" db="EMBL/GenBank/DDBJ databases">
        <title>Reference transcriptome for the parasite Schistocephalus solidus: insights into the molecular evolution of parasitism.</title>
        <authorList>
            <person name="Hebert F.O."/>
            <person name="Grambauer S."/>
            <person name="Barber I."/>
            <person name="Landry C.R."/>
            <person name="Aubin-Horth N."/>
        </authorList>
    </citation>
    <scope>NUCLEOTIDE SEQUENCE</scope>
</reference>
<sequence length="776" mass="86064">MVEEDETGEETGEARMIYARLNERDHGRAWVVLFASFLVQLLMDGTISSYGVLLTKMRDDTKFMEANYTEAEFNLPGAIQPCLYIFMIGLACPLVNAFGFRWVGIAGGIISGLSMLISSYCQDLISFTIFFGLFTGIGFGTLSVCAIVSVSYYFDKYRALASGIASAGNGVGYCVIPLLMDTLTQLLGWRMTLLVFSIACTAIFCLAVLTMKPLRVLPILTEEPCSTSIAQYSRTGRTSLAENLEPSRGYTHLETVEEEEDDDDDAETVLDSPRDHPASWSGELSLRTDDPGEVPQTFDREDPTKRILKGRVQRGFSMPTMSPDHLSNLINSLTSARNSKSGGKGGDCITATNKSLKRGVSNIDGHRVSLFRPKRGFIINDTSFGPYRRLSSLFRRKLSAQAERSLFNESLFHLTPRPSLQSQLAPRQTNPSATSNHMHDFRESSLRLGNGTYIGRPLTLNPLSRADSFYSASLASLRYRDRRIREAVRSSTMTESELEVSFKSCLSFDLPTGLQTSRRLTSASGQSRQQQPCENSIATRTIADELAQGVLAIEGEAARSKSTRHVFRQLGGFLNTHFDLSLLRAVDFWIITALFFTAQLAYFIPFVYLVEYAKECDRSPREAVFLLMIIGITNTVGRCFCGVLGNIHRLDVILISFVSCCMTAGCQFLLTIMPKRFADLAFYAGTYGFFVSYLTLSPIVIVNVLGLEKLTATYGNASFFRGIAAAIGPILAGLITKKDNCLPVFYFCGVCFAVCSLLHLGFYRQTLRKRLQNLLH</sequence>
<dbReference type="AlphaFoldDB" id="A0A0X3Q3A2"/>
<dbReference type="SUPFAM" id="SSF103473">
    <property type="entry name" value="MFS general substrate transporter"/>
    <property type="match status" value="1"/>
</dbReference>
<accession>A0A0X3Q3A2</accession>
<evidence type="ECO:0000256" key="1">
    <source>
        <dbReference type="SAM" id="MobiDB-lite"/>
    </source>
</evidence>
<feature type="transmembrane region" description="Helical" evidence="2">
    <location>
        <begin position="719"/>
        <end position="736"/>
    </location>
</feature>
<feature type="transmembrane region" description="Helical" evidence="2">
    <location>
        <begin position="186"/>
        <end position="209"/>
    </location>
</feature>
<dbReference type="PANTHER" id="PTHR11360:SF286">
    <property type="entry name" value="GH22266P"/>
    <property type="match status" value="1"/>
</dbReference>
<feature type="compositionally biased region" description="Acidic residues" evidence="1">
    <location>
        <begin position="256"/>
        <end position="268"/>
    </location>
</feature>
<dbReference type="InterPro" id="IPR011701">
    <property type="entry name" value="MFS"/>
</dbReference>
<feature type="transmembrane region" description="Helical" evidence="2">
    <location>
        <begin position="652"/>
        <end position="674"/>
    </location>
</feature>
<feature type="compositionally biased region" description="Polar residues" evidence="1">
    <location>
        <begin position="418"/>
        <end position="436"/>
    </location>
</feature>
<dbReference type="InterPro" id="IPR050327">
    <property type="entry name" value="Proton-linked_MCT"/>
</dbReference>
<proteinExistence type="predicted"/>
<dbReference type="EMBL" id="GEEE01009239">
    <property type="protein sequence ID" value="JAP53986.1"/>
    <property type="molecule type" value="Transcribed_RNA"/>
</dbReference>
<feature type="transmembrane region" description="Helical" evidence="2">
    <location>
        <begin position="623"/>
        <end position="645"/>
    </location>
</feature>
<dbReference type="PANTHER" id="PTHR11360">
    <property type="entry name" value="MONOCARBOXYLATE TRANSPORTER"/>
    <property type="match status" value="1"/>
</dbReference>
<organism evidence="3">
    <name type="scientific">Schistocephalus solidus</name>
    <name type="common">Tapeworm</name>
    <dbReference type="NCBI Taxonomy" id="70667"/>
    <lineage>
        <taxon>Eukaryota</taxon>
        <taxon>Metazoa</taxon>
        <taxon>Spiralia</taxon>
        <taxon>Lophotrochozoa</taxon>
        <taxon>Platyhelminthes</taxon>
        <taxon>Cestoda</taxon>
        <taxon>Eucestoda</taxon>
        <taxon>Diphyllobothriidea</taxon>
        <taxon>Diphyllobothriidae</taxon>
        <taxon>Schistocephalus</taxon>
    </lineage>
</organism>